<protein>
    <submittedName>
        <fullName evidence="2">Type II secretion system protein</fullName>
    </submittedName>
</protein>
<dbReference type="InterPro" id="IPR045584">
    <property type="entry name" value="Pilin-like"/>
</dbReference>
<dbReference type="Pfam" id="PF07963">
    <property type="entry name" value="N_methyl"/>
    <property type="match status" value="1"/>
</dbReference>
<evidence type="ECO:0000313" key="2">
    <source>
        <dbReference type="EMBL" id="HIS74035.1"/>
    </source>
</evidence>
<comment type="caution">
    <text evidence="2">The sequence shown here is derived from an EMBL/GenBank/DDBJ whole genome shotgun (WGS) entry which is preliminary data.</text>
</comment>
<dbReference type="InterPro" id="IPR012902">
    <property type="entry name" value="N_methyl_site"/>
</dbReference>
<reference evidence="2" key="1">
    <citation type="submission" date="2020-10" db="EMBL/GenBank/DDBJ databases">
        <authorList>
            <person name="Gilroy R."/>
        </authorList>
    </citation>
    <scope>NUCLEOTIDE SEQUENCE</scope>
    <source>
        <strain evidence="2">CHK152-2871</strain>
    </source>
</reference>
<dbReference type="AlphaFoldDB" id="A0A9D1FIX5"/>
<dbReference type="EMBL" id="DVJQ01000028">
    <property type="protein sequence ID" value="HIS74035.1"/>
    <property type="molecule type" value="Genomic_DNA"/>
</dbReference>
<dbReference type="Gene3D" id="3.30.700.10">
    <property type="entry name" value="Glycoprotein, Type 4 Pilin"/>
    <property type="match status" value="1"/>
</dbReference>
<organism evidence="2 3">
    <name type="scientific">Candidatus Galligastranaerophilus intestinavium</name>
    <dbReference type="NCBI Taxonomy" id="2840836"/>
    <lineage>
        <taxon>Bacteria</taxon>
        <taxon>Candidatus Galligastranaerophilus</taxon>
    </lineage>
</organism>
<gene>
    <name evidence="2" type="ORF">IAA86_03330</name>
</gene>
<proteinExistence type="predicted"/>
<keyword evidence="1" id="KW-0812">Transmembrane</keyword>
<name>A0A9D1FIX5_9BACT</name>
<sequence>MARKRGFTLAELMIVLAILGVIAAILTPLIFNAAPDENKLRFRKAYYTIQRATDAVLNSDTYPEGDLSKVADPAKTFCYAFSDILNTMYDNCEADSTIVVNSSNAFVYDPENSATSLETLDSYCAATAVSDPLKGGTSNLPKFITQDGIFWWGFDFDFDPDDATNHNGIRTDYTVVCVDVDGEGEEEAFAYGIRYDGKVLVGAKAREWLKEGANSVVHTEDE</sequence>
<keyword evidence="1" id="KW-1133">Transmembrane helix</keyword>
<dbReference type="Proteomes" id="UP000886865">
    <property type="component" value="Unassembled WGS sequence"/>
</dbReference>
<keyword evidence="1" id="KW-0472">Membrane</keyword>
<evidence type="ECO:0000313" key="3">
    <source>
        <dbReference type="Proteomes" id="UP000886865"/>
    </source>
</evidence>
<evidence type="ECO:0000256" key="1">
    <source>
        <dbReference type="SAM" id="Phobius"/>
    </source>
</evidence>
<accession>A0A9D1FIX5</accession>
<reference evidence="2" key="2">
    <citation type="journal article" date="2021" name="PeerJ">
        <title>Extensive microbial diversity within the chicken gut microbiome revealed by metagenomics and culture.</title>
        <authorList>
            <person name="Gilroy R."/>
            <person name="Ravi A."/>
            <person name="Getino M."/>
            <person name="Pursley I."/>
            <person name="Horton D.L."/>
            <person name="Alikhan N.F."/>
            <person name="Baker D."/>
            <person name="Gharbi K."/>
            <person name="Hall N."/>
            <person name="Watson M."/>
            <person name="Adriaenssens E.M."/>
            <person name="Foster-Nyarko E."/>
            <person name="Jarju S."/>
            <person name="Secka A."/>
            <person name="Antonio M."/>
            <person name="Oren A."/>
            <person name="Chaudhuri R.R."/>
            <person name="La Ragione R."/>
            <person name="Hildebrand F."/>
            <person name="Pallen M.J."/>
        </authorList>
    </citation>
    <scope>NUCLEOTIDE SEQUENCE</scope>
    <source>
        <strain evidence="2">CHK152-2871</strain>
    </source>
</reference>
<dbReference type="SUPFAM" id="SSF54523">
    <property type="entry name" value="Pili subunits"/>
    <property type="match status" value="1"/>
</dbReference>
<feature type="transmembrane region" description="Helical" evidence="1">
    <location>
        <begin position="12"/>
        <end position="31"/>
    </location>
</feature>
<dbReference type="NCBIfam" id="TIGR02532">
    <property type="entry name" value="IV_pilin_GFxxxE"/>
    <property type="match status" value="1"/>
</dbReference>